<dbReference type="GO" id="GO:0000287">
    <property type="term" value="F:magnesium ion binding"/>
    <property type="evidence" value="ECO:0007669"/>
    <property type="project" value="InterPro"/>
</dbReference>
<dbReference type="AlphaFoldDB" id="A0A6G7YN12"/>
<proteinExistence type="predicted"/>
<dbReference type="Proteomes" id="UP000503222">
    <property type="component" value="Chromosome"/>
</dbReference>
<keyword evidence="4" id="KW-0378">Hydrolase</keyword>
<dbReference type="InterPro" id="IPR036649">
    <property type="entry name" value="Pyrophosphatase_sf"/>
</dbReference>
<name>A0A6G7YN12_9SPHN</name>
<dbReference type="GO" id="GO:0004427">
    <property type="term" value="F:inorganic diphosphate phosphatase activity"/>
    <property type="evidence" value="ECO:0007669"/>
    <property type="project" value="UniProtKB-EC"/>
</dbReference>
<evidence type="ECO:0000256" key="5">
    <source>
        <dbReference type="ARBA" id="ARBA00022842"/>
    </source>
</evidence>
<evidence type="ECO:0000256" key="3">
    <source>
        <dbReference type="ARBA" id="ARBA00022723"/>
    </source>
</evidence>
<dbReference type="PROSITE" id="PS00387">
    <property type="entry name" value="PPASE"/>
    <property type="match status" value="1"/>
</dbReference>
<gene>
    <name evidence="6" type="ORF">G7077_03535</name>
</gene>
<evidence type="ECO:0000256" key="4">
    <source>
        <dbReference type="ARBA" id="ARBA00022801"/>
    </source>
</evidence>
<dbReference type="GO" id="GO:0006796">
    <property type="term" value="P:phosphate-containing compound metabolic process"/>
    <property type="evidence" value="ECO:0007669"/>
    <property type="project" value="InterPro"/>
</dbReference>
<dbReference type="InterPro" id="IPR008162">
    <property type="entry name" value="Pyrophosphatase"/>
</dbReference>
<evidence type="ECO:0000313" key="7">
    <source>
        <dbReference type="Proteomes" id="UP000503222"/>
    </source>
</evidence>
<organism evidence="6 7">
    <name type="scientific">Sphingomonas piscis</name>
    <dbReference type="NCBI Taxonomy" id="2714943"/>
    <lineage>
        <taxon>Bacteria</taxon>
        <taxon>Pseudomonadati</taxon>
        <taxon>Pseudomonadota</taxon>
        <taxon>Alphaproteobacteria</taxon>
        <taxon>Sphingomonadales</taxon>
        <taxon>Sphingomonadaceae</taxon>
        <taxon>Sphingomonas</taxon>
    </lineage>
</organism>
<dbReference type="Gene3D" id="3.90.80.10">
    <property type="entry name" value="Inorganic pyrophosphatase"/>
    <property type="match status" value="1"/>
</dbReference>
<keyword evidence="3" id="KW-0479">Metal-binding</keyword>
<dbReference type="SUPFAM" id="SSF50324">
    <property type="entry name" value="Inorganic pyrophosphatase"/>
    <property type="match status" value="1"/>
</dbReference>
<evidence type="ECO:0000256" key="2">
    <source>
        <dbReference type="ARBA" id="ARBA00012146"/>
    </source>
</evidence>
<dbReference type="EC" id="3.6.1.1" evidence="2"/>
<dbReference type="EMBL" id="CP049869">
    <property type="protein sequence ID" value="QIK78122.1"/>
    <property type="molecule type" value="Genomic_DNA"/>
</dbReference>
<sequence>MIPLEQLPHELDRASSTCQAIVEAPAGSRVKVYYDPESHRFRIGKFLPMGMVFPFDFAFIPSTLGGDGDPVDLLILPEAPLPVGCIVKVRILGVMESVQQKVGKKAKRNDRIIARLTESKLFSQVDHIDQLGRTFVDEVTVFFQTYKRMRGQSYEVLSVGGPERAAELIEEAEQAHLAQLGAA</sequence>
<protein>
    <recommendedName>
        <fullName evidence="2">inorganic diphosphatase</fullName>
        <ecNumber evidence="2">3.6.1.1</ecNumber>
    </recommendedName>
</protein>
<accession>A0A6G7YN12</accession>
<reference evidence="6 7" key="1">
    <citation type="submission" date="2020-03" db="EMBL/GenBank/DDBJ databases">
        <title>Sphingomonas sp. nov., isolated from fish.</title>
        <authorList>
            <person name="Hyun D.-W."/>
            <person name="Bae J.-W."/>
        </authorList>
    </citation>
    <scope>NUCLEOTIDE SEQUENCE [LARGE SCALE GENOMIC DNA]</scope>
    <source>
        <strain evidence="6 7">HDW15B</strain>
    </source>
</reference>
<evidence type="ECO:0000256" key="1">
    <source>
        <dbReference type="ARBA" id="ARBA00001946"/>
    </source>
</evidence>
<dbReference type="RefSeq" id="WP_166410516.1">
    <property type="nucleotide sequence ID" value="NZ_CP049869.1"/>
</dbReference>
<keyword evidence="5" id="KW-0460">Magnesium</keyword>
<evidence type="ECO:0000313" key="6">
    <source>
        <dbReference type="EMBL" id="QIK78122.1"/>
    </source>
</evidence>
<dbReference type="PANTHER" id="PTHR10286">
    <property type="entry name" value="INORGANIC PYROPHOSPHATASE"/>
    <property type="match status" value="1"/>
</dbReference>
<keyword evidence="7" id="KW-1185">Reference proteome</keyword>
<dbReference type="KEGG" id="spii:G7077_03535"/>
<dbReference type="GO" id="GO:0005737">
    <property type="term" value="C:cytoplasm"/>
    <property type="evidence" value="ECO:0007669"/>
    <property type="project" value="InterPro"/>
</dbReference>
<dbReference type="Pfam" id="PF00719">
    <property type="entry name" value="Pyrophosphatase"/>
    <property type="match status" value="1"/>
</dbReference>
<comment type="cofactor">
    <cofactor evidence="1">
        <name>Mg(2+)</name>
        <dbReference type="ChEBI" id="CHEBI:18420"/>
    </cofactor>
</comment>